<dbReference type="GO" id="GO:0048364">
    <property type="term" value="P:root development"/>
    <property type="evidence" value="ECO:0007669"/>
    <property type="project" value="InterPro"/>
</dbReference>
<dbReference type="PANTHER" id="PTHR33070">
    <property type="entry name" value="OS06G0725500 PROTEIN"/>
    <property type="match status" value="1"/>
</dbReference>
<dbReference type="InterPro" id="IPR004320">
    <property type="entry name" value="BPS1_pln"/>
</dbReference>
<name>A0A8T0RKJ4_PANVG</name>
<organism evidence="1 2">
    <name type="scientific">Panicum virgatum</name>
    <name type="common">Blackwell switchgrass</name>
    <dbReference type="NCBI Taxonomy" id="38727"/>
    <lineage>
        <taxon>Eukaryota</taxon>
        <taxon>Viridiplantae</taxon>
        <taxon>Streptophyta</taxon>
        <taxon>Embryophyta</taxon>
        <taxon>Tracheophyta</taxon>
        <taxon>Spermatophyta</taxon>
        <taxon>Magnoliopsida</taxon>
        <taxon>Liliopsida</taxon>
        <taxon>Poales</taxon>
        <taxon>Poaceae</taxon>
        <taxon>PACMAD clade</taxon>
        <taxon>Panicoideae</taxon>
        <taxon>Panicodae</taxon>
        <taxon>Paniceae</taxon>
        <taxon>Panicinae</taxon>
        <taxon>Panicum</taxon>
        <taxon>Panicum sect. Hiantes</taxon>
    </lineage>
</organism>
<dbReference type="Pfam" id="PF03087">
    <property type="entry name" value="BPS1"/>
    <property type="match status" value="1"/>
</dbReference>
<accession>A0A8T0RKJ4</accession>
<gene>
    <name evidence="1" type="ORF">PVAP13_6KG403600</name>
</gene>
<evidence type="ECO:0008006" key="3">
    <source>
        <dbReference type="Google" id="ProtNLM"/>
    </source>
</evidence>
<dbReference type="OrthoDB" id="1701699at2759"/>
<protein>
    <recommendedName>
        <fullName evidence="3">DUF241 domain protein</fullName>
    </recommendedName>
</protein>
<proteinExistence type="predicted"/>
<evidence type="ECO:0000313" key="2">
    <source>
        <dbReference type="Proteomes" id="UP000823388"/>
    </source>
</evidence>
<keyword evidence="2" id="KW-1185">Reference proteome</keyword>
<dbReference type="Proteomes" id="UP000823388">
    <property type="component" value="Chromosome 6K"/>
</dbReference>
<reference evidence="1" key="1">
    <citation type="submission" date="2020-05" db="EMBL/GenBank/DDBJ databases">
        <title>WGS assembly of Panicum virgatum.</title>
        <authorList>
            <person name="Lovell J.T."/>
            <person name="Jenkins J."/>
            <person name="Shu S."/>
            <person name="Juenger T.E."/>
            <person name="Schmutz J."/>
        </authorList>
    </citation>
    <scope>NUCLEOTIDE SEQUENCE</scope>
    <source>
        <strain evidence="1">AP13</strain>
    </source>
</reference>
<dbReference type="AlphaFoldDB" id="A0A8T0RKJ4"/>
<comment type="caution">
    <text evidence="1">The sequence shown here is derived from an EMBL/GenBank/DDBJ whole genome shotgun (WGS) entry which is preliminary data.</text>
</comment>
<dbReference type="PANTHER" id="PTHR33070:SF86">
    <property type="entry name" value="DUF241 DOMAIN-CONTAINING PROTEIN"/>
    <property type="match status" value="1"/>
</dbReference>
<dbReference type="GO" id="GO:0048367">
    <property type="term" value="P:shoot system development"/>
    <property type="evidence" value="ECO:0007669"/>
    <property type="project" value="InterPro"/>
</dbReference>
<evidence type="ECO:0000313" key="1">
    <source>
        <dbReference type="EMBL" id="KAG2585630.1"/>
    </source>
</evidence>
<sequence length="276" mass="31158">MSIQEICTWKAKAGKTQFQQLHFSFISRKRLHSFFSIPNMAYHLRSVSVPSSPRSNQTDVEEQLQNLKATISAPSSTIETIVDGLSKLGSIYSCIDDLICFPSSQRQQRKAVEEELECSLILLDLCSAMQESFGELRASIQEIHLALKRGDDLAVQAKAKSYARLAKKAQKQIKKINKKVALDNECCRMIKLLSEAREIALSMLESTLDILSKEITVPSASKWSLVSKAFQKKRVTCEEGQLQVLELEIVELESHIQIVFRRLIQCRVSLLNTLSL</sequence>
<dbReference type="EMBL" id="CM029047">
    <property type="protein sequence ID" value="KAG2585630.1"/>
    <property type="molecule type" value="Genomic_DNA"/>
</dbReference>